<dbReference type="SUPFAM" id="SSF47413">
    <property type="entry name" value="lambda repressor-like DNA-binding domains"/>
    <property type="match status" value="1"/>
</dbReference>
<evidence type="ECO:0000313" key="2">
    <source>
        <dbReference type="EMBL" id="MQY18068.1"/>
    </source>
</evidence>
<comment type="caution">
    <text evidence="2">The sequence shown here is derived from an EMBL/GenBank/DDBJ whole genome shotgun (WGS) entry which is preliminary data.</text>
</comment>
<sequence>MTTTRVDRPDDLGPALREIRVADEITQSALAALAGVGRQWLNAFEMGDKSSAPLDMVMRVAAALDVTLVLAPPDRHRIDMQYGIDDEPIDLAAHLEQYNR</sequence>
<dbReference type="Proteomes" id="UP000438448">
    <property type="component" value="Unassembled WGS sequence"/>
</dbReference>
<dbReference type="InterPro" id="IPR001387">
    <property type="entry name" value="Cro/C1-type_HTH"/>
</dbReference>
<dbReference type="AlphaFoldDB" id="A0A7K0CXB5"/>
<reference evidence="2 3" key="1">
    <citation type="submission" date="2019-10" db="EMBL/GenBank/DDBJ databases">
        <title>Nocardia macrotermitis sp. nov. and Nocardia aurantia sp. nov., isolated from the gut of fungus growing-termite Macrotermes natalensis.</title>
        <authorList>
            <person name="Benndorf R."/>
            <person name="Schwitalla J."/>
            <person name="Martin K."/>
            <person name="De Beer W."/>
            <person name="Kaster A.-K."/>
            <person name="Vollmers J."/>
            <person name="Poulsen M."/>
            <person name="Beemelmanns C."/>
        </authorList>
    </citation>
    <scope>NUCLEOTIDE SEQUENCE [LARGE SCALE GENOMIC DNA]</scope>
    <source>
        <strain evidence="2 3">RB20</strain>
    </source>
</reference>
<dbReference type="PROSITE" id="PS50943">
    <property type="entry name" value="HTH_CROC1"/>
    <property type="match status" value="1"/>
</dbReference>
<evidence type="ECO:0000313" key="3">
    <source>
        <dbReference type="Proteomes" id="UP000438448"/>
    </source>
</evidence>
<name>A0A7K0CXB5_9NOCA</name>
<accession>A0A7K0CXB5</accession>
<dbReference type="InterPro" id="IPR010982">
    <property type="entry name" value="Lambda_DNA-bd_dom_sf"/>
</dbReference>
<feature type="domain" description="HTH cro/C1-type" evidence="1">
    <location>
        <begin position="16"/>
        <end position="71"/>
    </location>
</feature>
<dbReference type="GO" id="GO:0003677">
    <property type="term" value="F:DNA binding"/>
    <property type="evidence" value="ECO:0007669"/>
    <property type="project" value="InterPro"/>
</dbReference>
<dbReference type="SMART" id="SM00530">
    <property type="entry name" value="HTH_XRE"/>
    <property type="match status" value="1"/>
</dbReference>
<proteinExistence type="predicted"/>
<keyword evidence="3" id="KW-1185">Reference proteome</keyword>
<evidence type="ECO:0000259" key="1">
    <source>
        <dbReference type="PROSITE" id="PS50943"/>
    </source>
</evidence>
<dbReference type="RefSeq" id="WP_153408099.1">
    <property type="nucleotide sequence ID" value="NZ_WEGK01000002.1"/>
</dbReference>
<dbReference type="CDD" id="cd00093">
    <property type="entry name" value="HTH_XRE"/>
    <property type="match status" value="1"/>
</dbReference>
<dbReference type="Gene3D" id="1.10.260.40">
    <property type="entry name" value="lambda repressor-like DNA-binding domains"/>
    <property type="match status" value="1"/>
</dbReference>
<dbReference type="OrthoDB" id="4557883at2"/>
<dbReference type="Pfam" id="PF01381">
    <property type="entry name" value="HTH_3"/>
    <property type="match status" value="1"/>
</dbReference>
<dbReference type="EMBL" id="WEGK01000002">
    <property type="protein sequence ID" value="MQY18068.1"/>
    <property type="molecule type" value="Genomic_DNA"/>
</dbReference>
<organism evidence="2 3">
    <name type="scientific">Nocardia macrotermitis</name>
    <dbReference type="NCBI Taxonomy" id="2585198"/>
    <lineage>
        <taxon>Bacteria</taxon>
        <taxon>Bacillati</taxon>
        <taxon>Actinomycetota</taxon>
        <taxon>Actinomycetes</taxon>
        <taxon>Mycobacteriales</taxon>
        <taxon>Nocardiaceae</taxon>
        <taxon>Nocardia</taxon>
    </lineage>
</organism>
<gene>
    <name evidence="2" type="ORF">NRB20_11370</name>
</gene>
<protein>
    <recommendedName>
        <fullName evidence="1">HTH cro/C1-type domain-containing protein</fullName>
    </recommendedName>
</protein>